<protein>
    <submittedName>
        <fullName evidence="1">Uncharacterized protein</fullName>
    </submittedName>
</protein>
<dbReference type="Gene3D" id="3.30.1490.190">
    <property type="match status" value="1"/>
</dbReference>
<accession>X0WE57</accession>
<organism evidence="1">
    <name type="scientific">marine sediment metagenome</name>
    <dbReference type="NCBI Taxonomy" id="412755"/>
    <lineage>
        <taxon>unclassified sequences</taxon>
        <taxon>metagenomes</taxon>
        <taxon>ecological metagenomes</taxon>
    </lineage>
</organism>
<dbReference type="AlphaFoldDB" id="X0WE57"/>
<dbReference type="EMBL" id="BARS01037133">
    <property type="protein sequence ID" value="GAG22843.1"/>
    <property type="molecule type" value="Genomic_DNA"/>
</dbReference>
<sequence>VCLGCGKIIEFHYPLARYVKKNVSEAKDFDIVSTEVRMTGYCPQCRQDRK</sequence>
<proteinExistence type="predicted"/>
<name>X0WE57_9ZZZZ</name>
<comment type="caution">
    <text evidence="1">The sequence shown here is derived from an EMBL/GenBank/DDBJ whole genome shotgun (WGS) entry which is preliminary data.</text>
</comment>
<feature type="non-terminal residue" evidence="1">
    <location>
        <position position="1"/>
    </location>
</feature>
<dbReference type="InterPro" id="IPR043135">
    <property type="entry name" value="Fur_C"/>
</dbReference>
<reference evidence="1" key="1">
    <citation type="journal article" date="2014" name="Front. Microbiol.">
        <title>High frequency of phylogenetically diverse reductive dehalogenase-homologous genes in deep subseafloor sedimentary metagenomes.</title>
        <authorList>
            <person name="Kawai M."/>
            <person name="Futagami T."/>
            <person name="Toyoda A."/>
            <person name="Takaki Y."/>
            <person name="Nishi S."/>
            <person name="Hori S."/>
            <person name="Arai W."/>
            <person name="Tsubouchi T."/>
            <person name="Morono Y."/>
            <person name="Uchiyama I."/>
            <person name="Ito T."/>
            <person name="Fujiyama A."/>
            <person name="Inagaki F."/>
            <person name="Takami H."/>
        </authorList>
    </citation>
    <scope>NUCLEOTIDE SEQUENCE</scope>
    <source>
        <strain evidence="1">Expedition CK06-06</strain>
    </source>
</reference>
<evidence type="ECO:0000313" key="1">
    <source>
        <dbReference type="EMBL" id="GAG22843.1"/>
    </source>
</evidence>
<gene>
    <name evidence="1" type="ORF">S01H1_56975</name>
</gene>